<feature type="region of interest" description="Disordered" evidence="6">
    <location>
        <begin position="469"/>
        <end position="516"/>
    </location>
</feature>
<dbReference type="GO" id="GO:0032991">
    <property type="term" value="C:protein-containing complex"/>
    <property type="evidence" value="ECO:0007669"/>
    <property type="project" value="TreeGrafter"/>
</dbReference>
<dbReference type="OrthoDB" id="6249379at2759"/>
<dbReference type="STRING" id="53468.A0A3P6H8I2"/>
<dbReference type="SMART" id="SM00181">
    <property type="entry name" value="EGF"/>
    <property type="match status" value="4"/>
</dbReference>
<evidence type="ECO:0000256" key="4">
    <source>
        <dbReference type="ARBA" id="ARBA00023157"/>
    </source>
</evidence>
<feature type="domain" description="EGF-like" evidence="7">
    <location>
        <begin position="188"/>
        <end position="233"/>
    </location>
</feature>
<keyword evidence="4 5" id="KW-1015">Disulfide bond</keyword>
<dbReference type="AlphaFoldDB" id="A0A3P6H8I2"/>
<keyword evidence="9" id="KW-1185">Reference proteome</keyword>
<dbReference type="InterPro" id="IPR000742">
    <property type="entry name" value="EGF"/>
</dbReference>
<gene>
    <name evidence="8" type="ORF">MCOS_LOCUS1458</name>
</gene>
<feature type="domain" description="EGF-like" evidence="7">
    <location>
        <begin position="149"/>
        <end position="186"/>
    </location>
</feature>
<evidence type="ECO:0000313" key="9">
    <source>
        <dbReference type="Proteomes" id="UP000267029"/>
    </source>
</evidence>
<dbReference type="Proteomes" id="UP000267029">
    <property type="component" value="Unassembled WGS sequence"/>
</dbReference>
<comment type="caution">
    <text evidence="5">Lacks conserved residue(s) required for the propagation of feature annotation.</text>
</comment>
<feature type="disulfide bond" evidence="5">
    <location>
        <begin position="295"/>
        <end position="312"/>
    </location>
</feature>
<feature type="domain" description="EGF-like" evidence="7">
    <location>
        <begin position="234"/>
        <end position="273"/>
    </location>
</feature>
<feature type="disulfide bond" evidence="5">
    <location>
        <begin position="314"/>
        <end position="323"/>
    </location>
</feature>
<dbReference type="SUPFAM" id="SSF57196">
    <property type="entry name" value="EGF/Laminin"/>
    <property type="match status" value="3"/>
</dbReference>
<protein>
    <recommendedName>
        <fullName evidence="7">EGF-like domain-containing protein</fullName>
    </recommendedName>
</protein>
<dbReference type="InterPro" id="IPR001881">
    <property type="entry name" value="EGF-like_Ca-bd_dom"/>
</dbReference>
<evidence type="ECO:0000313" key="8">
    <source>
        <dbReference type="EMBL" id="VDD75455.1"/>
    </source>
</evidence>
<dbReference type="GO" id="GO:0005886">
    <property type="term" value="C:plasma membrane"/>
    <property type="evidence" value="ECO:0007669"/>
    <property type="project" value="TreeGrafter"/>
</dbReference>
<dbReference type="PROSITE" id="PS00022">
    <property type="entry name" value="EGF_1"/>
    <property type="match status" value="4"/>
</dbReference>
<evidence type="ECO:0000259" key="7">
    <source>
        <dbReference type="PROSITE" id="PS50026"/>
    </source>
</evidence>
<feature type="domain" description="EGF-like" evidence="7">
    <location>
        <begin position="287"/>
        <end position="324"/>
    </location>
</feature>
<dbReference type="PANTHER" id="PTHR24049:SF22">
    <property type="entry name" value="DROSOPHILA CRUMBS HOMOLOG"/>
    <property type="match status" value="1"/>
</dbReference>
<sequence>MYLSLNYRNPKEELIDGEVCDYGESCDVYFLICVRRAGSKLLECSMYHGPVFATYQKIVEILIEVWDFDKLSSSDIIGHFKGILNMETLSENATVVPMFRRDLIYNNSVELIVALKTTALFMPRVKPWKMDTRDCTSYYTFPGTVCEKGYDPCLENSVCGAHGRCVADGPDYFCECDLGWGGRHCNQEVKSCEQATQLLGQMPVCLNGGICRNGNESNYYCQCPHLWTGPRCEIFNICAIEDCSGHGTCMPSKSQRSGFECKCNKGWSGPQCSNKTSTPCQIAGQRLLTNTSMVCLHGGVCVDHSNGVDFSCICLSGWSGKRCEVFFTQVLFRCLCFDAFYNELHSPNDFLAYTSRRRYFDKHPKTPKVYHSVQLLPIEDPRSKGFPDSYRRRHLIKPLTYGTRPFTMGGEAPNYSDLAPYTINGRAESDKGVYESCVSPYYVGPVRHQEIIPASMRLGLRNVSTTEYEGSEDSDYSLPVLPPRNPACPKLNNNTKSSKSYVNTQNNDEAQYSHSL</sequence>
<feature type="compositionally biased region" description="Polar residues" evidence="6">
    <location>
        <begin position="491"/>
        <end position="516"/>
    </location>
</feature>
<dbReference type="InterPro" id="IPR051022">
    <property type="entry name" value="Notch_Cell-Fate_Det"/>
</dbReference>
<evidence type="ECO:0000256" key="1">
    <source>
        <dbReference type="ARBA" id="ARBA00022536"/>
    </source>
</evidence>
<dbReference type="PROSITE" id="PS01186">
    <property type="entry name" value="EGF_2"/>
    <property type="match status" value="3"/>
</dbReference>
<feature type="disulfide bond" evidence="5">
    <location>
        <begin position="263"/>
        <end position="272"/>
    </location>
</feature>
<proteinExistence type="predicted"/>
<organism evidence="8 9">
    <name type="scientific">Mesocestoides corti</name>
    <name type="common">Flatworm</name>
    <dbReference type="NCBI Taxonomy" id="53468"/>
    <lineage>
        <taxon>Eukaryota</taxon>
        <taxon>Metazoa</taxon>
        <taxon>Spiralia</taxon>
        <taxon>Lophotrochozoa</taxon>
        <taxon>Platyhelminthes</taxon>
        <taxon>Cestoda</taxon>
        <taxon>Eucestoda</taxon>
        <taxon>Cyclophyllidea</taxon>
        <taxon>Mesocestoididae</taxon>
        <taxon>Mesocestoides</taxon>
    </lineage>
</organism>
<evidence type="ECO:0000256" key="3">
    <source>
        <dbReference type="ARBA" id="ARBA00022737"/>
    </source>
</evidence>
<name>A0A3P6H8I2_MESCO</name>
<evidence type="ECO:0000256" key="2">
    <source>
        <dbReference type="ARBA" id="ARBA00022729"/>
    </source>
</evidence>
<evidence type="ECO:0000256" key="5">
    <source>
        <dbReference type="PROSITE-ProRule" id="PRU00076"/>
    </source>
</evidence>
<dbReference type="Gene3D" id="2.10.25.10">
    <property type="entry name" value="Laminin"/>
    <property type="match status" value="4"/>
</dbReference>
<feature type="disulfide bond" evidence="5">
    <location>
        <begin position="176"/>
        <end position="185"/>
    </location>
</feature>
<dbReference type="GO" id="GO:0005509">
    <property type="term" value="F:calcium ion binding"/>
    <property type="evidence" value="ECO:0007669"/>
    <property type="project" value="InterPro"/>
</dbReference>
<dbReference type="GO" id="GO:0045197">
    <property type="term" value="P:establishment or maintenance of epithelial cell apical/basal polarity"/>
    <property type="evidence" value="ECO:0007669"/>
    <property type="project" value="TreeGrafter"/>
</dbReference>
<dbReference type="CDD" id="cd00054">
    <property type="entry name" value="EGF_CA"/>
    <property type="match status" value="3"/>
</dbReference>
<dbReference type="GO" id="GO:0007157">
    <property type="term" value="P:heterophilic cell-cell adhesion via plasma membrane cell adhesion molecules"/>
    <property type="evidence" value="ECO:0007669"/>
    <property type="project" value="TreeGrafter"/>
</dbReference>
<dbReference type="Pfam" id="PF00008">
    <property type="entry name" value="EGF"/>
    <property type="match status" value="2"/>
</dbReference>
<dbReference type="SMART" id="SM00179">
    <property type="entry name" value="EGF_CA"/>
    <property type="match status" value="3"/>
</dbReference>
<reference evidence="8 9" key="1">
    <citation type="submission" date="2018-10" db="EMBL/GenBank/DDBJ databases">
        <authorList>
            <consortium name="Pathogen Informatics"/>
        </authorList>
    </citation>
    <scope>NUCLEOTIDE SEQUENCE [LARGE SCALE GENOMIC DNA]</scope>
</reference>
<evidence type="ECO:0000256" key="6">
    <source>
        <dbReference type="SAM" id="MobiDB-lite"/>
    </source>
</evidence>
<dbReference type="PANTHER" id="PTHR24049">
    <property type="entry name" value="CRUMBS FAMILY MEMBER"/>
    <property type="match status" value="1"/>
</dbReference>
<accession>A0A3P6H8I2</accession>
<dbReference type="Pfam" id="PF23106">
    <property type="entry name" value="EGF_Teneurin"/>
    <property type="match status" value="1"/>
</dbReference>
<keyword evidence="3" id="KW-0677">Repeat</keyword>
<feature type="disulfide bond" evidence="5">
    <location>
        <begin position="223"/>
        <end position="232"/>
    </location>
</feature>
<keyword evidence="2" id="KW-0732">Signal</keyword>
<dbReference type="PROSITE" id="PS50026">
    <property type="entry name" value="EGF_3"/>
    <property type="match status" value="4"/>
</dbReference>
<dbReference type="EMBL" id="UXSR01000184">
    <property type="protein sequence ID" value="VDD75455.1"/>
    <property type="molecule type" value="Genomic_DNA"/>
</dbReference>
<keyword evidence="1 5" id="KW-0245">EGF-like domain</keyword>